<reference evidence="2 3" key="1">
    <citation type="submission" date="2014-02" db="EMBL/GenBank/DDBJ databases">
        <authorList>
            <person name="Sibley D."/>
            <person name="Venepally P."/>
            <person name="Karamycheva S."/>
            <person name="Hadjithomas M."/>
            <person name="Khan A."/>
            <person name="Brunk B."/>
            <person name="Roos D."/>
            <person name="Caler E."/>
            <person name="Lorenzi H."/>
        </authorList>
    </citation>
    <scope>NUCLEOTIDE SEQUENCE [LARGE SCALE GENOMIC DNA]</scope>
    <source>
        <strain evidence="2 3">GAB2-2007-GAL-DOM2</strain>
    </source>
</reference>
<protein>
    <submittedName>
        <fullName evidence="2">Uncharacterized protein</fullName>
    </submittedName>
</protein>
<accession>A0A086JXY9</accession>
<evidence type="ECO:0000313" key="3">
    <source>
        <dbReference type="Proteomes" id="UP000028837"/>
    </source>
</evidence>
<feature type="compositionally biased region" description="Basic and acidic residues" evidence="1">
    <location>
        <begin position="27"/>
        <end position="43"/>
    </location>
</feature>
<dbReference type="VEuPathDB" id="ToxoDB:TGDOM2_314800"/>
<comment type="caution">
    <text evidence="2">The sequence shown here is derived from an EMBL/GenBank/DDBJ whole genome shotgun (WGS) entry which is preliminary data.</text>
</comment>
<dbReference type="EMBL" id="AHZU02001053">
    <property type="protein sequence ID" value="KFG37007.1"/>
    <property type="molecule type" value="Genomic_DNA"/>
</dbReference>
<organism evidence="2 3">
    <name type="scientific">Toxoplasma gondii GAB2-2007-GAL-DOM2</name>
    <dbReference type="NCBI Taxonomy" id="1130820"/>
    <lineage>
        <taxon>Eukaryota</taxon>
        <taxon>Sar</taxon>
        <taxon>Alveolata</taxon>
        <taxon>Apicomplexa</taxon>
        <taxon>Conoidasida</taxon>
        <taxon>Coccidia</taxon>
        <taxon>Eucoccidiorida</taxon>
        <taxon>Eimeriorina</taxon>
        <taxon>Sarcocystidae</taxon>
        <taxon>Toxoplasma</taxon>
    </lineage>
</organism>
<feature type="region of interest" description="Disordered" evidence="1">
    <location>
        <begin position="27"/>
        <end position="85"/>
    </location>
</feature>
<gene>
    <name evidence="2" type="ORF">TGDOM2_314800</name>
</gene>
<dbReference type="Proteomes" id="UP000028837">
    <property type="component" value="Unassembled WGS sequence"/>
</dbReference>
<sequence>MKSELKTEERERRAAWRCVELAEITGKESEGQCDREREQRESEWGFSSLHSLDGDTVRGTGPGAEKSVRRPEKPRSFLIRKGNGGWTRNRRQATGAFALRASLQHRKRKRTCRQQEAEREEMFLRRVSKKEATMECNLSLKKAGKGEEEPTSEPSSLDCFKRRSAWRDRVAKAFKKTGSFVPLSQVFMQDRSPFLSVLRSPTRKTNHLLAIINLSSKHTIAGLFGSQFHFSSAFFRASLLSLTSLSANQSTEKRIRQGGNFFDSPATRPRRWEREAMRARKTPRVLALTRPSRRSPSRS</sequence>
<proteinExistence type="predicted"/>
<feature type="region of interest" description="Disordered" evidence="1">
    <location>
        <begin position="256"/>
        <end position="299"/>
    </location>
</feature>
<name>A0A086JXY9_TOXGO</name>
<evidence type="ECO:0000313" key="2">
    <source>
        <dbReference type="EMBL" id="KFG37007.1"/>
    </source>
</evidence>
<evidence type="ECO:0000256" key="1">
    <source>
        <dbReference type="SAM" id="MobiDB-lite"/>
    </source>
</evidence>
<feature type="compositionally biased region" description="Basic and acidic residues" evidence="1">
    <location>
        <begin position="66"/>
        <end position="75"/>
    </location>
</feature>
<dbReference type="AlphaFoldDB" id="A0A086JXY9"/>